<evidence type="ECO:0000259" key="1">
    <source>
        <dbReference type="SMART" id="SM00873"/>
    </source>
</evidence>
<dbReference type="InterPro" id="IPR020825">
    <property type="entry name" value="Phe-tRNA_synthase-like_B3/B4"/>
</dbReference>
<dbReference type="EMBL" id="MASU01000006">
    <property type="protein sequence ID" value="PXY33887.1"/>
    <property type="molecule type" value="Genomic_DNA"/>
</dbReference>
<dbReference type="GO" id="GO:0003723">
    <property type="term" value="F:RNA binding"/>
    <property type="evidence" value="ECO:0007669"/>
    <property type="project" value="InterPro"/>
</dbReference>
<reference evidence="2 3" key="1">
    <citation type="submission" date="2016-07" db="EMBL/GenBank/DDBJ databases">
        <title>Draft genome sequence of Prauserella sp. YIM 121212, isolated from alkaline soil.</title>
        <authorList>
            <person name="Ruckert C."/>
            <person name="Albersmeier A."/>
            <person name="Jiang C.-L."/>
            <person name="Jiang Y."/>
            <person name="Kalinowski J."/>
            <person name="Schneider O."/>
            <person name="Winkler A."/>
            <person name="Zotchev S.B."/>
        </authorList>
    </citation>
    <scope>NUCLEOTIDE SEQUENCE [LARGE SCALE GENOMIC DNA]</scope>
    <source>
        <strain evidence="2 3">YIM 121212</strain>
    </source>
</reference>
<keyword evidence="3" id="KW-1185">Reference proteome</keyword>
<gene>
    <name evidence="2" type="ORF">BA062_16820</name>
</gene>
<dbReference type="PANTHER" id="PTHR39209">
    <property type="match status" value="1"/>
</dbReference>
<dbReference type="OrthoDB" id="276580at2"/>
<dbReference type="InterPro" id="IPR005146">
    <property type="entry name" value="B3/B4_tRNA-bd"/>
</dbReference>
<name>A0A318LKB3_9PSEU</name>
<dbReference type="Pfam" id="PF03483">
    <property type="entry name" value="B3_4"/>
    <property type="match status" value="1"/>
</dbReference>
<dbReference type="AlphaFoldDB" id="A0A318LKB3"/>
<comment type="caution">
    <text evidence="2">The sequence shown here is derived from an EMBL/GenBank/DDBJ whole genome shotgun (WGS) entry which is preliminary data.</text>
</comment>
<dbReference type="RefSeq" id="WP_110337785.1">
    <property type="nucleotide sequence ID" value="NZ_JBHVKT010000020.1"/>
</dbReference>
<dbReference type="Proteomes" id="UP000247892">
    <property type="component" value="Unassembled WGS sequence"/>
</dbReference>
<evidence type="ECO:0000313" key="3">
    <source>
        <dbReference type="Proteomes" id="UP000247892"/>
    </source>
</evidence>
<feature type="domain" description="B3/B4 tRNA-binding" evidence="1">
    <location>
        <begin position="59"/>
        <end position="206"/>
    </location>
</feature>
<sequence length="230" mass="24497">MYFQHSPQIRARHPELAAGAIVADGIRADADVAGRVAAHTAVATRRLASGTEAGLPEIQAWRRTFSRMGLKPTQYRCAAESLLRRLRKEGALPAIHPLVDLCNAVSMAFAIPVAVLDRAAIGGGLEVRHATGGERYLTLSGQPEHPAEGEVTFADAEGNAHARRWTNRQSGLSVVRDSTTSVLIVAEAVHPTAAEDVARLVTTLAGELTAIWGVAPKTALLTAGEPRFEF</sequence>
<protein>
    <recommendedName>
        <fullName evidence="1">B3/B4 tRNA-binding domain-containing protein</fullName>
    </recommendedName>
</protein>
<dbReference type="GO" id="GO:0004826">
    <property type="term" value="F:phenylalanine-tRNA ligase activity"/>
    <property type="evidence" value="ECO:0007669"/>
    <property type="project" value="InterPro"/>
</dbReference>
<dbReference type="PANTHER" id="PTHR39209:SF2">
    <property type="entry name" value="CYTOPLASMIC PROTEIN"/>
    <property type="match status" value="1"/>
</dbReference>
<organism evidence="2 3">
    <name type="scientific">Prauserella flavalba</name>
    <dbReference type="NCBI Taxonomy" id="1477506"/>
    <lineage>
        <taxon>Bacteria</taxon>
        <taxon>Bacillati</taxon>
        <taxon>Actinomycetota</taxon>
        <taxon>Actinomycetes</taxon>
        <taxon>Pseudonocardiales</taxon>
        <taxon>Pseudonocardiaceae</taxon>
        <taxon>Prauserella</taxon>
    </lineage>
</organism>
<accession>A0A318LKB3</accession>
<dbReference type="SMART" id="SM00873">
    <property type="entry name" value="B3_4"/>
    <property type="match status" value="1"/>
</dbReference>
<dbReference type="SUPFAM" id="SSF56037">
    <property type="entry name" value="PheT/TilS domain"/>
    <property type="match status" value="1"/>
</dbReference>
<dbReference type="Gene3D" id="3.50.40.10">
    <property type="entry name" value="Phenylalanyl-trna Synthetase, Chain B, domain 3"/>
    <property type="match status" value="1"/>
</dbReference>
<evidence type="ECO:0000313" key="2">
    <source>
        <dbReference type="EMBL" id="PXY33887.1"/>
    </source>
</evidence>
<proteinExistence type="predicted"/>